<feature type="compositionally biased region" description="Basic residues" evidence="1">
    <location>
        <begin position="1"/>
        <end position="11"/>
    </location>
</feature>
<feature type="compositionally biased region" description="Low complexity" evidence="1">
    <location>
        <begin position="137"/>
        <end position="149"/>
    </location>
</feature>
<accession>A0A1X7R4C9</accession>
<dbReference type="OrthoDB" id="3973129at2759"/>
<feature type="region of interest" description="Disordered" evidence="1">
    <location>
        <begin position="363"/>
        <end position="395"/>
    </location>
</feature>
<feature type="region of interest" description="Disordered" evidence="1">
    <location>
        <begin position="183"/>
        <end position="203"/>
    </location>
</feature>
<evidence type="ECO:0000256" key="1">
    <source>
        <dbReference type="SAM" id="MobiDB-lite"/>
    </source>
</evidence>
<protein>
    <recommendedName>
        <fullName evidence="4">Zinc-regulated protein 8</fullName>
    </recommendedName>
</protein>
<evidence type="ECO:0000313" key="2">
    <source>
        <dbReference type="EMBL" id="SMN20431.1"/>
    </source>
</evidence>
<feature type="region of interest" description="Disordered" evidence="1">
    <location>
        <begin position="133"/>
        <end position="156"/>
    </location>
</feature>
<feature type="region of interest" description="Disordered" evidence="1">
    <location>
        <begin position="1"/>
        <end position="41"/>
    </location>
</feature>
<feature type="region of interest" description="Disordered" evidence="1">
    <location>
        <begin position="529"/>
        <end position="548"/>
    </location>
</feature>
<reference evidence="2 3" key="1">
    <citation type="submission" date="2017-04" db="EMBL/GenBank/DDBJ databases">
        <authorList>
            <person name="Afonso C.L."/>
            <person name="Miller P.J."/>
            <person name="Scott M.A."/>
            <person name="Spackman E."/>
            <person name="Goraichik I."/>
            <person name="Dimitrov K.M."/>
            <person name="Suarez D.L."/>
            <person name="Swayne D.E."/>
        </authorList>
    </citation>
    <scope>NUCLEOTIDE SEQUENCE [LARGE SCALE GENOMIC DNA]</scope>
</reference>
<sequence length="973" mass="109564">MRSFIKAHRKSNSLDRSKTNEPISGNNTSYISTKSSLTNNDTVNTTKILNDRRASDIIPRVSLNAREGSNSDSIDFTPTTPHKSNSSQERGSPSIASPSFESFHKFASKTKLTSKLFNKNAPSNIPQGLQAQEQPFTTSNSTSASSSPTKKPRSTFEILPTIKGTITHSWGYHHGSSPIINLNNNYEDQGSNSDRRFSSESWDPTFMTSPTTNYLFEKEQGQTQGKKNQNIDKGAIVLEKTETCDTELDPAFKISRSSQFSNIHNDSPQPIEKSPTNEIMDADRVIIRPDKNQSVDTLQSTESERHGNISRNKVKNKNRKITIHSSGDLLTLQKNSKSFENSPLAIPSIPKFVIQEPISKIVPENYDNGSDGNHSKASKDTNHLTFDTDSDSDESKFSFEYSTINGRTSSVKYYKTPGETEEEEVEHLESKLSVYMDDMYDDEGLDDDMNYIDDSYDHSSDNNNHEHFDISNEKTQIKQSKTVQKYDDLFDLSDEQDDSIDNNVEGNSSLHSQKDKITESTILNEVEDFNPHKSINTQNNSNATSNKTKLSVTKYNDLFDISDDSSNSTYSPENLHTHELKLTTSNKKGKSKPIMKYNDLFDISDSDNDSADEIYPESINDTRQYYKRDDALNTEISTSTSNRLKLDNSKLPFLGIDIPNAKNHKLPVLNENTRSVDFTSPPHHDSLYTSSPNNSKIPKILLSPIDNDTRTDLTVDLKTPKERLLKFSPLTFTLNESSPIQPHLPPPARSQALKFHDLNSNMDSEIPGLTSNLFFIDEAEEDEYNTNLKIHDIGTENTSQHEGEESYSDYLDEINTVPEDFEFSDSDEYQLETFSGKHLGKVSHLSLRKSPLGGRESFRRTHSYHSKPLSISRENSPMKNKLELDNKTVTFFSSSWEDVNDNKEPCRVSSFKRKSDNISPSPVIPENGEENTSTFFEPSPSYVRSSTYSLSPIQESASNNSAPGSPKMKQHNI</sequence>
<feature type="compositionally biased region" description="Polar residues" evidence="1">
    <location>
        <begin position="501"/>
        <end position="511"/>
    </location>
</feature>
<proteinExistence type="predicted"/>
<feature type="region of interest" description="Disordered" evidence="1">
    <location>
        <begin position="60"/>
        <end position="99"/>
    </location>
</feature>
<evidence type="ECO:0000313" key="3">
    <source>
        <dbReference type="Proteomes" id="UP000196158"/>
    </source>
</evidence>
<feature type="region of interest" description="Disordered" evidence="1">
    <location>
        <begin position="853"/>
        <end position="874"/>
    </location>
</feature>
<feature type="region of interest" description="Disordered" evidence="1">
    <location>
        <begin position="898"/>
        <end position="973"/>
    </location>
</feature>
<feature type="region of interest" description="Disordered" evidence="1">
    <location>
        <begin position="456"/>
        <end position="475"/>
    </location>
</feature>
<organism evidence="2 3">
    <name type="scientific">Maudiozyma saulgeensis</name>
    <dbReference type="NCBI Taxonomy" id="1789683"/>
    <lineage>
        <taxon>Eukaryota</taxon>
        <taxon>Fungi</taxon>
        <taxon>Dikarya</taxon>
        <taxon>Ascomycota</taxon>
        <taxon>Saccharomycotina</taxon>
        <taxon>Saccharomycetes</taxon>
        <taxon>Saccharomycetales</taxon>
        <taxon>Saccharomycetaceae</taxon>
        <taxon>Maudiozyma</taxon>
    </lineage>
</organism>
<keyword evidence="3" id="KW-1185">Reference proteome</keyword>
<evidence type="ECO:0008006" key="4">
    <source>
        <dbReference type="Google" id="ProtNLM"/>
    </source>
</evidence>
<feature type="region of interest" description="Disordered" evidence="1">
    <location>
        <begin position="497"/>
        <end position="517"/>
    </location>
</feature>
<feature type="compositionally biased region" description="Polar residues" evidence="1">
    <location>
        <begin position="67"/>
        <end position="99"/>
    </location>
</feature>
<feature type="region of interest" description="Disordered" evidence="1">
    <location>
        <begin position="293"/>
        <end position="313"/>
    </location>
</feature>
<feature type="compositionally biased region" description="Polar residues" evidence="1">
    <location>
        <begin position="533"/>
        <end position="548"/>
    </location>
</feature>
<name>A0A1X7R4C9_9SACH</name>
<feature type="compositionally biased region" description="Polar residues" evidence="1">
    <location>
        <begin position="183"/>
        <end position="192"/>
    </location>
</feature>
<feature type="compositionally biased region" description="Basic and acidic residues" evidence="1">
    <location>
        <begin position="373"/>
        <end position="382"/>
    </location>
</feature>
<dbReference type="Proteomes" id="UP000196158">
    <property type="component" value="Unassembled WGS sequence"/>
</dbReference>
<feature type="compositionally biased region" description="Polar residues" evidence="1">
    <location>
        <begin position="930"/>
        <end position="963"/>
    </location>
</feature>
<gene>
    <name evidence="2" type="ORF">KASA_0N04070G</name>
</gene>
<dbReference type="AlphaFoldDB" id="A0A1X7R4C9"/>
<dbReference type="EMBL" id="FXLY01000005">
    <property type="protein sequence ID" value="SMN20431.1"/>
    <property type="molecule type" value="Genomic_DNA"/>
</dbReference>
<feature type="compositionally biased region" description="Polar residues" evidence="1">
    <location>
        <begin position="20"/>
        <end position="41"/>
    </location>
</feature>